<evidence type="ECO:0008006" key="4">
    <source>
        <dbReference type="Google" id="ProtNLM"/>
    </source>
</evidence>
<dbReference type="AlphaFoldDB" id="A0A1M5JNH3"/>
<dbReference type="Proteomes" id="UP000184471">
    <property type="component" value="Unassembled WGS sequence"/>
</dbReference>
<keyword evidence="3" id="KW-1185">Reference proteome</keyword>
<accession>A0A1M5JNH3</accession>
<evidence type="ECO:0000313" key="2">
    <source>
        <dbReference type="EMBL" id="SHG42081.1"/>
    </source>
</evidence>
<gene>
    <name evidence="2" type="ORF">SAMN05444351_2581</name>
</gene>
<evidence type="ECO:0000256" key="1">
    <source>
        <dbReference type="SAM" id="SignalP"/>
    </source>
</evidence>
<dbReference type="PROSITE" id="PS51257">
    <property type="entry name" value="PROKAR_LIPOPROTEIN"/>
    <property type="match status" value="1"/>
</dbReference>
<reference evidence="2 3" key="1">
    <citation type="submission" date="2016-11" db="EMBL/GenBank/DDBJ databases">
        <authorList>
            <person name="Jaros S."/>
            <person name="Januszkiewicz K."/>
            <person name="Wedrychowicz H."/>
        </authorList>
    </citation>
    <scope>NUCLEOTIDE SEQUENCE [LARGE SCALE GENOMIC DNA]</scope>
    <source>
        <strain evidence="2 3">DSM 45408</strain>
    </source>
</reference>
<dbReference type="InterPro" id="IPR011044">
    <property type="entry name" value="Quino_amine_DH_bsu"/>
</dbReference>
<evidence type="ECO:0000313" key="3">
    <source>
        <dbReference type="Proteomes" id="UP000184471"/>
    </source>
</evidence>
<dbReference type="RefSeq" id="WP_073420451.1">
    <property type="nucleotide sequence ID" value="NZ_FQVX01000002.1"/>
</dbReference>
<dbReference type="Gene3D" id="2.130.10.10">
    <property type="entry name" value="YVTN repeat-like/Quinoprotein amine dehydrogenase"/>
    <property type="match status" value="1"/>
</dbReference>
<dbReference type="InterPro" id="IPR015943">
    <property type="entry name" value="WD40/YVTN_repeat-like_dom_sf"/>
</dbReference>
<feature type="chain" id="PRO_5038771564" description="Lactonase, 7-bladed beta-propeller" evidence="1">
    <location>
        <begin position="23"/>
        <end position="399"/>
    </location>
</feature>
<protein>
    <recommendedName>
        <fullName evidence="4">Lactonase, 7-bladed beta-propeller</fullName>
    </recommendedName>
</protein>
<dbReference type="OrthoDB" id="5181492at2"/>
<name>A0A1M5JNH3_9ACTN</name>
<dbReference type="SUPFAM" id="SSF50969">
    <property type="entry name" value="YVTN repeat-like/Quinoprotein amine dehydrogenase"/>
    <property type="match status" value="1"/>
</dbReference>
<feature type="signal peptide" evidence="1">
    <location>
        <begin position="1"/>
        <end position="22"/>
    </location>
</feature>
<sequence length="399" mass="38913">MRPSRLGAVAVLLLAGCSTSVAGTSSPAASVAAPPAATSLDPSADGLLRVADVVATPDGGVTALLIAEAGSSGRSAFVQLVPGDGGPTVGAVTEAPAFAHPSELVAGADGTVVALASVPPESGDVALDGSDGPDLALAVLAPGSPQVELRPVGAVDGMGGPESGSGVLSADGATLYASLRWTVDGRTATRLAAVDVATGEVTATAPLGVESPGTVGAHEVALRPDGGVAVLVTADRDAAGSLNRTLVAEFDAGLRPVGAPVEVVDEEDSSGFALAVLPDGTVVVSVETPGEHPGTSRLVSVRDGAVRSAADLPGPALDLAVTPSGDRVYASYSGDFDRGEGGAHLAAVDVAMGKVVDDVPLCPNGYAAPLALATDGQTVVVTAGCTEDGVWSDLAFLIE</sequence>
<proteinExistence type="predicted"/>
<organism evidence="2 3">
    <name type="scientific">Geodermatophilus nigrescens</name>
    <dbReference type="NCBI Taxonomy" id="1070870"/>
    <lineage>
        <taxon>Bacteria</taxon>
        <taxon>Bacillati</taxon>
        <taxon>Actinomycetota</taxon>
        <taxon>Actinomycetes</taxon>
        <taxon>Geodermatophilales</taxon>
        <taxon>Geodermatophilaceae</taxon>
        <taxon>Geodermatophilus</taxon>
    </lineage>
</organism>
<dbReference type="EMBL" id="FQVX01000002">
    <property type="protein sequence ID" value="SHG42081.1"/>
    <property type="molecule type" value="Genomic_DNA"/>
</dbReference>
<keyword evidence="1" id="KW-0732">Signal</keyword>